<evidence type="ECO:0000313" key="6">
    <source>
        <dbReference type="EMBL" id="KAH7166418.1"/>
    </source>
</evidence>
<dbReference type="Pfam" id="PF08501">
    <property type="entry name" value="Shikimate_dh_N"/>
    <property type="match status" value="1"/>
</dbReference>
<gene>
    <name evidence="6" type="ORF">EDB81DRAFT_681216</name>
</gene>
<comment type="similarity">
    <text evidence="1">In the 2nd section; belongs to the type-I 3-dehydroquinase family.</text>
</comment>
<dbReference type="SUPFAM" id="SSF51735">
    <property type="entry name" value="NAD(P)-binding Rossmann-fold domains"/>
    <property type="match status" value="1"/>
</dbReference>
<dbReference type="GO" id="GO:0019632">
    <property type="term" value="P:shikimate metabolic process"/>
    <property type="evidence" value="ECO:0007669"/>
    <property type="project" value="TreeGrafter"/>
</dbReference>
<dbReference type="Proteomes" id="UP000738349">
    <property type="component" value="Unassembled WGS sequence"/>
</dbReference>
<dbReference type="InterPro" id="IPR031322">
    <property type="entry name" value="Shikimate/glucono_kinase"/>
</dbReference>
<dbReference type="SUPFAM" id="SSF52540">
    <property type="entry name" value="P-loop containing nucleoside triphosphate hydrolases"/>
    <property type="match status" value="1"/>
</dbReference>
<dbReference type="InterPro" id="IPR013708">
    <property type="entry name" value="Shikimate_DH-bd_N"/>
</dbReference>
<dbReference type="Pfam" id="PF01202">
    <property type="entry name" value="SKI"/>
    <property type="match status" value="1"/>
</dbReference>
<evidence type="ECO:0000256" key="1">
    <source>
        <dbReference type="ARBA" id="ARBA00006477"/>
    </source>
</evidence>
<protein>
    <submittedName>
        <fullName evidence="6">Type I 3-dehydroquinase-domain-containing protein</fullName>
    </submittedName>
</protein>
<evidence type="ECO:0000313" key="7">
    <source>
        <dbReference type="Proteomes" id="UP000738349"/>
    </source>
</evidence>
<dbReference type="InterPro" id="IPR046346">
    <property type="entry name" value="Aminoacid_DH-like_N_sf"/>
</dbReference>
<dbReference type="GO" id="GO:0009423">
    <property type="term" value="P:chorismate biosynthetic process"/>
    <property type="evidence" value="ECO:0007669"/>
    <property type="project" value="TreeGrafter"/>
</dbReference>
<evidence type="ECO:0000259" key="5">
    <source>
        <dbReference type="Pfam" id="PF08501"/>
    </source>
</evidence>
<dbReference type="InterPro" id="IPR006151">
    <property type="entry name" value="Shikm_DH/Glu-tRNA_Rdtase"/>
</dbReference>
<dbReference type="Gene3D" id="3.20.20.70">
    <property type="entry name" value="Aldolase class I"/>
    <property type="match status" value="1"/>
</dbReference>
<accession>A0A9P9JND5</accession>
<proteinExistence type="inferred from homology"/>
<dbReference type="Pfam" id="PF01488">
    <property type="entry name" value="Shikimate_DH"/>
    <property type="match status" value="1"/>
</dbReference>
<dbReference type="Pfam" id="PF01487">
    <property type="entry name" value="DHquinase_I"/>
    <property type="match status" value="1"/>
</dbReference>
<feature type="domain" description="Quinate/shikimate 5-dehydrogenase/glutamyl-tRNA reductase" evidence="4">
    <location>
        <begin position="658"/>
        <end position="702"/>
    </location>
</feature>
<dbReference type="InterPro" id="IPR027417">
    <property type="entry name" value="P-loop_NTPase"/>
</dbReference>
<dbReference type="InterPro" id="IPR022893">
    <property type="entry name" value="Shikimate_DH_fam"/>
</dbReference>
<feature type="domain" description="Shikimate dehydrogenase substrate binding N-terminal" evidence="5">
    <location>
        <begin position="525"/>
        <end position="605"/>
    </location>
</feature>
<reference evidence="6" key="1">
    <citation type="journal article" date="2021" name="Nat. Commun.">
        <title>Genetic determinants of endophytism in the Arabidopsis root mycobiome.</title>
        <authorList>
            <person name="Mesny F."/>
            <person name="Miyauchi S."/>
            <person name="Thiergart T."/>
            <person name="Pickel B."/>
            <person name="Atanasova L."/>
            <person name="Karlsson M."/>
            <person name="Huettel B."/>
            <person name="Barry K.W."/>
            <person name="Haridas S."/>
            <person name="Chen C."/>
            <person name="Bauer D."/>
            <person name="Andreopoulos W."/>
            <person name="Pangilinan J."/>
            <person name="LaButti K."/>
            <person name="Riley R."/>
            <person name="Lipzen A."/>
            <person name="Clum A."/>
            <person name="Drula E."/>
            <person name="Henrissat B."/>
            <person name="Kohler A."/>
            <person name="Grigoriev I.V."/>
            <person name="Martin F.M."/>
            <person name="Hacquard S."/>
        </authorList>
    </citation>
    <scope>NUCLEOTIDE SEQUENCE</scope>
    <source>
        <strain evidence="6">MPI-CAGE-AT-0147</strain>
    </source>
</reference>
<evidence type="ECO:0000256" key="2">
    <source>
        <dbReference type="ARBA" id="ARBA00009349"/>
    </source>
</evidence>
<keyword evidence="7" id="KW-1185">Reference proteome</keyword>
<dbReference type="PANTHER" id="PTHR21089:SF1">
    <property type="entry name" value="BIFUNCTIONAL 3-DEHYDROQUINATE DEHYDRATASE_SHIKIMATE DEHYDROGENASE, CHLOROPLASTIC"/>
    <property type="match status" value="1"/>
</dbReference>
<dbReference type="InterPro" id="IPR013785">
    <property type="entry name" value="Aldolase_TIM"/>
</dbReference>
<comment type="caution">
    <text evidence="6">The sequence shown here is derived from an EMBL/GenBank/DDBJ whole genome shotgun (WGS) entry which is preliminary data.</text>
</comment>
<dbReference type="GO" id="GO:0003855">
    <property type="term" value="F:3-dehydroquinate dehydratase activity"/>
    <property type="evidence" value="ECO:0007669"/>
    <property type="project" value="InterPro"/>
</dbReference>
<name>A0A9P9JND5_9HYPO</name>
<dbReference type="AlphaFoldDB" id="A0A9P9JND5"/>
<dbReference type="Gene3D" id="3.40.50.10860">
    <property type="entry name" value="Leucine Dehydrogenase, chain A, domain 1"/>
    <property type="match status" value="1"/>
</dbReference>
<dbReference type="InterPro" id="IPR036291">
    <property type="entry name" value="NAD(P)-bd_dom_sf"/>
</dbReference>
<sequence>MLTESGVASQVCAPATDQPTQPGSPDILISRSPSPRPSPVGKSRNWNGIRSLLEYDASASIALIGMRGAGTSTLAVIASSALGFRLLDADQFFYKATGLSRAAYKSSHGLAEYRREELRLLRSMLFDNPTGAVIVCGPGAVEGTGKEWLVEFSKDHPIIYIMRDADEIRHHLRVWDVEAIGNLIRRVGPAYRSLSTFEFYNILDTPLHDPELVSLSGDQSPKSLVLKNIEEDFLHLVYGITRRNDQYYKYQAHHALSSLPLESRNFTYALNLPLSTLETLGPKLRGVDLEADAIELTIPMSTLCQEGAVFDDTILDRISRQVYLTKRNIRLPMLYNIALDTVSSRQNDSTTAISDQDTYFRLLHHGLRLAPEYICVDLRFGEERIRQLTNLKGHTKILGHYTVTKAEKNGWNSPKRFELVRRAERLRCDIVRICQEATSMADNFAAQHFIHQVKASQEYTIPVIAYNTGDLGRMSCYLNSTLCPVTHPLVRSTAPTCAAKSLLTVQEAQKALFSSWILDKQYFGIYGNNVSQSLSPAMHNAAFKLFGMPHRYDIFLHDSLNGLRELIKDPDFGGASITAPFKSDVIPMLDFMSDEAKAIGAVNTLLCLKSPSIDSLLNRNRSGPTMTLFGENTDWIGIHTCIRRNLSPINAVRRRTTGLILGAGGMARAAAYALIRLGVKHIFVQNRSRHRAVELVKQFYGRSFNGNCEEGGTELEQSNGSSESPDHILPPIFRVVNSKEEPWPEDASPPTIVVSCVATRDLDGQCSVNTSIPQHWLSSPTGGVVVELSYTPLETPLLQQVRRLSDEGWIAVDGLQVLPEQAMMQFEQFTTRRAPARLMRREVFQAYNKRMGQAATILEMPT</sequence>
<dbReference type="OrthoDB" id="4415835at2759"/>
<dbReference type="SUPFAM" id="SSF51569">
    <property type="entry name" value="Aldolase"/>
    <property type="match status" value="1"/>
</dbReference>
<dbReference type="Gene3D" id="3.40.50.300">
    <property type="entry name" value="P-loop containing nucleotide triphosphate hydrolases"/>
    <property type="match status" value="1"/>
</dbReference>
<dbReference type="PANTHER" id="PTHR21089">
    <property type="entry name" value="SHIKIMATE DEHYDROGENASE"/>
    <property type="match status" value="1"/>
</dbReference>
<dbReference type="CDD" id="cd00502">
    <property type="entry name" value="DHQase_I"/>
    <property type="match status" value="1"/>
</dbReference>
<feature type="region of interest" description="Disordered" evidence="3">
    <location>
        <begin position="1"/>
        <end position="43"/>
    </location>
</feature>
<dbReference type="GO" id="GO:0004764">
    <property type="term" value="F:shikimate 3-dehydrogenase (NADP+) activity"/>
    <property type="evidence" value="ECO:0007669"/>
    <property type="project" value="InterPro"/>
</dbReference>
<dbReference type="InterPro" id="IPR001381">
    <property type="entry name" value="DHquinase_I"/>
</dbReference>
<dbReference type="PRINTS" id="PR01100">
    <property type="entry name" value="SHIKIMTKNASE"/>
</dbReference>
<dbReference type="EMBL" id="JAGMUV010000003">
    <property type="protein sequence ID" value="KAH7166418.1"/>
    <property type="molecule type" value="Genomic_DNA"/>
</dbReference>
<comment type="similarity">
    <text evidence="2">In the N-terminal section; belongs to the shikimate kinase family.</text>
</comment>
<dbReference type="Gene3D" id="3.40.50.720">
    <property type="entry name" value="NAD(P)-binding Rossmann-like Domain"/>
    <property type="match status" value="1"/>
</dbReference>
<dbReference type="SUPFAM" id="SSF53223">
    <property type="entry name" value="Aminoacid dehydrogenase-like, N-terminal domain"/>
    <property type="match status" value="1"/>
</dbReference>
<evidence type="ECO:0000256" key="3">
    <source>
        <dbReference type="SAM" id="MobiDB-lite"/>
    </source>
</evidence>
<organism evidence="6 7">
    <name type="scientific">Dactylonectria macrodidyma</name>
    <dbReference type="NCBI Taxonomy" id="307937"/>
    <lineage>
        <taxon>Eukaryota</taxon>
        <taxon>Fungi</taxon>
        <taxon>Dikarya</taxon>
        <taxon>Ascomycota</taxon>
        <taxon>Pezizomycotina</taxon>
        <taxon>Sordariomycetes</taxon>
        <taxon>Hypocreomycetidae</taxon>
        <taxon>Hypocreales</taxon>
        <taxon>Nectriaceae</taxon>
        <taxon>Dactylonectria</taxon>
    </lineage>
</organism>
<evidence type="ECO:0000259" key="4">
    <source>
        <dbReference type="Pfam" id="PF01488"/>
    </source>
</evidence>